<evidence type="ECO:0000256" key="11">
    <source>
        <dbReference type="SAM" id="Phobius"/>
    </source>
</evidence>
<dbReference type="InterPro" id="IPR010054">
    <property type="entry name" value="Type2_sec_GspG"/>
</dbReference>
<comment type="caution">
    <text evidence="13">The sequence shown here is derived from an EMBL/GenBank/DDBJ whole genome shotgun (WGS) entry which is preliminary data.</text>
</comment>
<dbReference type="PRINTS" id="PR00813">
    <property type="entry name" value="BCTERIALGSPG"/>
</dbReference>
<proteinExistence type="inferred from homology"/>
<name>A0A7W9C7L5_9CAUL</name>
<feature type="transmembrane region" description="Helical" evidence="11">
    <location>
        <begin position="20"/>
        <end position="39"/>
    </location>
</feature>
<keyword evidence="14" id="KW-1185">Reference proteome</keyword>
<keyword evidence="4" id="KW-1003">Cell membrane</keyword>
<evidence type="ECO:0000256" key="7">
    <source>
        <dbReference type="ARBA" id="ARBA00022692"/>
    </source>
</evidence>
<dbReference type="InterPro" id="IPR013545">
    <property type="entry name" value="T2SS_protein-GspG_C"/>
</dbReference>
<dbReference type="Gene3D" id="3.30.700.10">
    <property type="entry name" value="Glycoprotein, Type 4 Pilin"/>
    <property type="match status" value="1"/>
</dbReference>
<protein>
    <recommendedName>
        <fullName evidence="3">Type II secretion system core protein G</fullName>
    </recommendedName>
</protein>
<evidence type="ECO:0000256" key="1">
    <source>
        <dbReference type="ARBA" id="ARBA00004377"/>
    </source>
</evidence>
<dbReference type="EMBL" id="JACHOQ010000005">
    <property type="protein sequence ID" value="MBB5740565.1"/>
    <property type="molecule type" value="Genomic_DNA"/>
</dbReference>
<accession>A0A7W9C7L5</accession>
<dbReference type="InterPro" id="IPR012902">
    <property type="entry name" value="N_methyl_site"/>
</dbReference>
<feature type="domain" description="Type II secretion system protein GspG C-terminal" evidence="12">
    <location>
        <begin position="37"/>
        <end position="147"/>
    </location>
</feature>
<evidence type="ECO:0000259" key="12">
    <source>
        <dbReference type="Pfam" id="PF08334"/>
    </source>
</evidence>
<comment type="subcellular location">
    <subcellularLocation>
        <location evidence="1">Cell inner membrane</location>
        <topology evidence="1">Single-pass membrane protein</topology>
    </subcellularLocation>
</comment>
<comment type="similarity">
    <text evidence="2">Belongs to the GSP G family.</text>
</comment>
<dbReference type="InterPro" id="IPR000983">
    <property type="entry name" value="Bac_GSPG_pilin"/>
</dbReference>
<dbReference type="RefSeq" id="WP_182714995.1">
    <property type="nucleotide sequence ID" value="NZ_CAJFZW010000012.1"/>
</dbReference>
<dbReference type="GO" id="GO:0005886">
    <property type="term" value="C:plasma membrane"/>
    <property type="evidence" value="ECO:0007669"/>
    <property type="project" value="UniProtKB-SubCell"/>
</dbReference>
<dbReference type="GO" id="GO:0015627">
    <property type="term" value="C:type II protein secretion system complex"/>
    <property type="evidence" value="ECO:0007669"/>
    <property type="project" value="InterPro"/>
</dbReference>
<feature type="region of interest" description="Disordered" evidence="10">
    <location>
        <begin position="125"/>
        <end position="149"/>
    </location>
</feature>
<dbReference type="NCBIfam" id="TIGR01710">
    <property type="entry name" value="typeII_sec_gspG"/>
    <property type="match status" value="1"/>
</dbReference>
<dbReference type="Proteomes" id="UP000527324">
    <property type="component" value="Unassembled WGS sequence"/>
</dbReference>
<dbReference type="PANTHER" id="PTHR30093:SF44">
    <property type="entry name" value="TYPE II SECRETION SYSTEM CORE PROTEIN G"/>
    <property type="match status" value="1"/>
</dbReference>
<evidence type="ECO:0000256" key="5">
    <source>
        <dbReference type="ARBA" id="ARBA00022481"/>
    </source>
</evidence>
<dbReference type="Pfam" id="PF07963">
    <property type="entry name" value="N_methyl"/>
    <property type="match status" value="1"/>
</dbReference>
<reference evidence="13 14" key="1">
    <citation type="submission" date="2020-08" db="EMBL/GenBank/DDBJ databases">
        <title>Genomic Encyclopedia of Type Strains, Phase IV (KMG-IV): sequencing the most valuable type-strain genomes for metagenomic binning, comparative biology and taxonomic classification.</title>
        <authorList>
            <person name="Goeker M."/>
        </authorList>
    </citation>
    <scope>NUCLEOTIDE SEQUENCE [LARGE SCALE GENOMIC DNA]</scope>
    <source>
        <strain evidence="13 14">DSM 4731</strain>
    </source>
</reference>
<organism evidence="13 14">
    <name type="scientific">Brevundimonas aurantiaca</name>
    <dbReference type="NCBI Taxonomy" id="74316"/>
    <lineage>
        <taxon>Bacteria</taxon>
        <taxon>Pseudomonadati</taxon>
        <taxon>Pseudomonadota</taxon>
        <taxon>Alphaproteobacteria</taxon>
        <taxon>Caulobacterales</taxon>
        <taxon>Caulobacteraceae</taxon>
        <taxon>Brevundimonas</taxon>
    </lineage>
</organism>
<gene>
    <name evidence="13" type="ORF">GGQ93_002284</name>
</gene>
<keyword evidence="7 11" id="KW-0812">Transmembrane</keyword>
<keyword evidence="9 11" id="KW-0472">Membrane</keyword>
<dbReference type="AlphaFoldDB" id="A0A7W9C7L5"/>
<evidence type="ECO:0000256" key="8">
    <source>
        <dbReference type="ARBA" id="ARBA00022989"/>
    </source>
</evidence>
<sequence>MTSENQNKRRKRQGFTLVELMVVIVIIGLLATVVAINVLPSQDRAMVAKAKADIAVLEQAIETYRLDNLNFPTDQQGLQALVSAPAGLTQPERYREGGYVRRLPEDPWGNPYRYRRQSTHGQPFDVFSLGADGKEGGEGNDADLGNWQG</sequence>
<evidence type="ECO:0000256" key="2">
    <source>
        <dbReference type="ARBA" id="ARBA00009984"/>
    </source>
</evidence>
<dbReference type="Pfam" id="PF08334">
    <property type="entry name" value="T2SSG"/>
    <property type="match status" value="1"/>
</dbReference>
<evidence type="ECO:0000313" key="14">
    <source>
        <dbReference type="Proteomes" id="UP000527324"/>
    </source>
</evidence>
<keyword evidence="6" id="KW-0997">Cell inner membrane</keyword>
<evidence type="ECO:0000256" key="10">
    <source>
        <dbReference type="SAM" id="MobiDB-lite"/>
    </source>
</evidence>
<dbReference type="SUPFAM" id="SSF54523">
    <property type="entry name" value="Pili subunits"/>
    <property type="match status" value="1"/>
</dbReference>
<evidence type="ECO:0000313" key="13">
    <source>
        <dbReference type="EMBL" id="MBB5740565.1"/>
    </source>
</evidence>
<dbReference type="PANTHER" id="PTHR30093">
    <property type="entry name" value="GENERAL SECRETION PATHWAY PROTEIN G"/>
    <property type="match status" value="1"/>
</dbReference>
<keyword evidence="5" id="KW-0488">Methylation</keyword>
<dbReference type="GO" id="GO:0015628">
    <property type="term" value="P:protein secretion by the type II secretion system"/>
    <property type="evidence" value="ECO:0007669"/>
    <property type="project" value="InterPro"/>
</dbReference>
<evidence type="ECO:0000256" key="6">
    <source>
        <dbReference type="ARBA" id="ARBA00022519"/>
    </source>
</evidence>
<dbReference type="InterPro" id="IPR045584">
    <property type="entry name" value="Pilin-like"/>
</dbReference>
<dbReference type="PROSITE" id="PS00409">
    <property type="entry name" value="PROKAR_NTER_METHYL"/>
    <property type="match status" value="1"/>
</dbReference>
<evidence type="ECO:0000256" key="9">
    <source>
        <dbReference type="ARBA" id="ARBA00023136"/>
    </source>
</evidence>
<keyword evidence="8 11" id="KW-1133">Transmembrane helix</keyword>
<evidence type="ECO:0000256" key="3">
    <source>
        <dbReference type="ARBA" id="ARBA00020042"/>
    </source>
</evidence>
<evidence type="ECO:0000256" key="4">
    <source>
        <dbReference type="ARBA" id="ARBA00022475"/>
    </source>
</evidence>
<dbReference type="NCBIfam" id="TIGR02532">
    <property type="entry name" value="IV_pilin_GFxxxE"/>
    <property type="match status" value="1"/>
</dbReference>